<proteinExistence type="predicted"/>
<gene>
    <name evidence="1" type="ORF">OG549_00945</name>
</gene>
<dbReference type="EMBL" id="CP108318">
    <property type="protein sequence ID" value="WTW59329.1"/>
    <property type="molecule type" value="Genomic_DNA"/>
</dbReference>
<protein>
    <submittedName>
        <fullName evidence="1">Uncharacterized protein</fullName>
    </submittedName>
</protein>
<reference evidence="1" key="1">
    <citation type="submission" date="2022-10" db="EMBL/GenBank/DDBJ databases">
        <title>The complete genomes of actinobacterial strains from the NBC collection.</title>
        <authorList>
            <person name="Joergensen T.S."/>
            <person name="Alvarez Arevalo M."/>
            <person name="Sterndorff E.B."/>
            <person name="Faurdal D."/>
            <person name="Vuksanovic O."/>
            <person name="Mourched A.-S."/>
            <person name="Charusanti P."/>
            <person name="Shaw S."/>
            <person name="Blin K."/>
            <person name="Weber T."/>
        </authorList>
    </citation>
    <scope>NUCLEOTIDE SEQUENCE</scope>
    <source>
        <strain evidence="1">NBC_00003</strain>
    </source>
</reference>
<sequence length="67" mass="7518">MPSWITPRRLGAVVVLCAVFASGWFLGQPVYVPACPIDTSPRYSNYIAAERCTTRPRLIAWIHGDLR</sequence>
<accession>A0AAU2UW66</accession>
<evidence type="ECO:0000313" key="1">
    <source>
        <dbReference type="EMBL" id="WTW59329.1"/>
    </source>
</evidence>
<name>A0AAU2UW66_9ACTN</name>
<organism evidence="1">
    <name type="scientific">Streptomyces sp. NBC_00003</name>
    <dbReference type="NCBI Taxonomy" id="2903608"/>
    <lineage>
        <taxon>Bacteria</taxon>
        <taxon>Bacillati</taxon>
        <taxon>Actinomycetota</taxon>
        <taxon>Actinomycetes</taxon>
        <taxon>Kitasatosporales</taxon>
        <taxon>Streptomycetaceae</taxon>
        <taxon>Streptomyces</taxon>
    </lineage>
</organism>
<dbReference type="AlphaFoldDB" id="A0AAU2UW66"/>